<reference evidence="1" key="1">
    <citation type="submission" date="2020-10" db="EMBL/GenBank/DDBJ databases">
        <authorList>
            <person name="Han B."/>
            <person name="Lu T."/>
            <person name="Zhao Q."/>
            <person name="Huang X."/>
            <person name="Zhao Y."/>
        </authorList>
    </citation>
    <scope>NUCLEOTIDE SEQUENCE</scope>
</reference>
<comment type="caution">
    <text evidence="1">The sequence shown here is derived from an EMBL/GenBank/DDBJ whole genome shotgun (WGS) entry which is preliminary data.</text>
</comment>
<protein>
    <submittedName>
        <fullName evidence="1">Uncharacterized protein</fullName>
    </submittedName>
</protein>
<dbReference type="AlphaFoldDB" id="A0A811QMV3"/>
<organism evidence="1 2">
    <name type="scientific">Miscanthus lutarioriparius</name>
    <dbReference type="NCBI Taxonomy" id="422564"/>
    <lineage>
        <taxon>Eukaryota</taxon>
        <taxon>Viridiplantae</taxon>
        <taxon>Streptophyta</taxon>
        <taxon>Embryophyta</taxon>
        <taxon>Tracheophyta</taxon>
        <taxon>Spermatophyta</taxon>
        <taxon>Magnoliopsida</taxon>
        <taxon>Liliopsida</taxon>
        <taxon>Poales</taxon>
        <taxon>Poaceae</taxon>
        <taxon>PACMAD clade</taxon>
        <taxon>Panicoideae</taxon>
        <taxon>Andropogonodae</taxon>
        <taxon>Andropogoneae</taxon>
        <taxon>Saccharinae</taxon>
        <taxon>Miscanthus</taxon>
    </lineage>
</organism>
<evidence type="ECO:0000313" key="1">
    <source>
        <dbReference type="EMBL" id="CAD6257515.1"/>
    </source>
</evidence>
<name>A0A811QMV3_9POAL</name>
<accession>A0A811QMV3</accession>
<dbReference type="OrthoDB" id="40134at2759"/>
<proteinExistence type="predicted"/>
<gene>
    <name evidence="1" type="ORF">NCGR_LOCUS41000</name>
</gene>
<evidence type="ECO:0000313" key="2">
    <source>
        <dbReference type="Proteomes" id="UP000604825"/>
    </source>
</evidence>
<sequence length="84" mass="9167">MVFFAGVTAVQSTLIADCYISHDPERGVVRNRSYVDAVRLYLAISHAFPLLKFLPLSHLPIAGKKVNGAAVSRQALGFYLTSES</sequence>
<dbReference type="EMBL" id="CAJGYO010000010">
    <property type="protein sequence ID" value="CAD6257515.1"/>
    <property type="molecule type" value="Genomic_DNA"/>
</dbReference>
<keyword evidence="2" id="KW-1185">Reference proteome</keyword>
<dbReference type="Proteomes" id="UP000604825">
    <property type="component" value="Unassembled WGS sequence"/>
</dbReference>